<dbReference type="EMBL" id="JBBKXY010000001">
    <property type="protein sequence ID" value="MFD3292243.1"/>
    <property type="molecule type" value="Genomic_DNA"/>
</dbReference>
<keyword evidence="4" id="KW-1185">Reference proteome</keyword>
<name>A0ABW6DAA1_9BACT</name>
<evidence type="ECO:0000313" key="4">
    <source>
        <dbReference type="Proteomes" id="UP001598112"/>
    </source>
</evidence>
<proteinExistence type="predicted"/>
<accession>A0ABW6DAA1</accession>
<evidence type="ECO:0000256" key="1">
    <source>
        <dbReference type="SAM" id="MobiDB-lite"/>
    </source>
</evidence>
<dbReference type="InterPro" id="IPR019847">
    <property type="entry name" value="Gliding_motility_assoc_GldN"/>
</dbReference>
<gene>
    <name evidence="3" type="ORF">SKC35_00950</name>
</gene>
<feature type="chain" id="PRO_5046126831" evidence="2">
    <location>
        <begin position="21"/>
        <end position="305"/>
    </location>
</feature>
<feature type="compositionally biased region" description="Basic and acidic residues" evidence="1">
    <location>
        <begin position="141"/>
        <end position="154"/>
    </location>
</feature>
<dbReference type="Pfam" id="PF19841">
    <property type="entry name" value="GldN"/>
    <property type="match status" value="1"/>
</dbReference>
<evidence type="ECO:0000256" key="2">
    <source>
        <dbReference type="SAM" id="SignalP"/>
    </source>
</evidence>
<feature type="region of interest" description="Disordered" evidence="1">
    <location>
        <begin position="128"/>
        <end position="154"/>
    </location>
</feature>
<dbReference type="Proteomes" id="UP001598112">
    <property type="component" value="Unassembled WGS sequence"/>
</dbReference>
<keyword evidence="2" id="KW-0732">Signal</keyword>
<sequence length="305" mass="34091">MKLKHILLVGICLMSFGAFAQETSLNPNPNSAHPIDEADIQYRAQIWRRMDLNEKINQPFFAENNQISKFLIDGVKAGVLIPYSNDSLNTKLSLEQFLDRLKLKGKLENGGLTAEEIAAGFGGDAKPAAAPATGGGADDGWGTKKAETNKAEKPAADDFDKGPIVAGVEYYIPKQLSILEIKEDAIIDRKRSRLYFDIQAITLKIPASQSDAGLEDIVASFRFKDVYKFFKSNPNCIWFNSTNEMQHRNMADAFDLRFFSARIIKKGNAANKDIFDQFGDGKEALKKSQKLEQQLQDKEAEMWEN</sequence>
<protein>
    <submittedName>
        <fullName evidence="3">Gliding motility protein GldN</fullName>
    </submittedName>
</protein>
<feature type="signal peptide" evidence="2">
    <location>
        <begin position="1"/>
        <end position="20"/>
    </location>
</feature>
<comment type="caution">
    <text evidence="3">The sequence shown here is derived from an EMBL/GenBank/DDBJ whole genome shotgun (WGS) entry which is preliminary data.</text>
</comment>
<reference evidence="3 4" key="1">
    <citation type="submission" date="2024-03" db="EMBL/GenBank/DDBJ databases">
        <title>Aquirufa genome sequencing.</title>
        <authorList>
            <person name="Pitt A."/>
            <person name="Hahn M.W."/>
        </authorList>
    </citation>
    <scope>NUCLEOTIDE SEQUENCE [LARGE SCALE GENOMIC DNA]</scope>
    <source>
        <strain evidence="3 4">KTFRIE-69F</strain>
    </source>
</reference>
<organism evidence="3 4">
    <name type="scientific">Aquirufa originis</name>
    <dbReference type="NCBI Taxonomy" id="3096514"/>
    <lineage>
        <taxon>Bacteria</taxon>
        <taxon>Pseudomonadati</taxon>
        <taxon>Bacteroidota</taxon>
        <taxon>Cytophagia</taxon>
        <taxon>Cytophagales</taxon>
        <taxon>Flectobacillaceae</taxon>
        <taxon>Aquirufa</taxon>
    </lineage>
</organism>
<evidence type="ECO:0000313" key="3">
    <source>
        <dbReference type="EMBL" id="MFD3292243.1"/>
    </source>
</evidence>
<dbReference type="RefSeq" id="WP_377977639.1">
    <property type="nucleotide sequence ID" value="NZ_JBBKXY010000001.1"/>
</dbReference>